<evidence type="ECO:0000313" key="2">
    <source>
        <dbReference type="Proteomes" id="UP001165186"/>
    </source>
</evidence>
<gene>
    <name evidence="1" type="primary">g3624</name>
    <name evidence="1" type="ORF">NpPPO83_00003624</name>
</gene>
<dbReference type="EMBL" id="BSXG01000016">
    <property type="protein sequence ID" value="GME24935.1"/>
    <property type="molecule type" value="Genomic_DNA"/>
</dbReference>
<name>A0ACB5RWJ1_9PEZI</name>
<protein>
    <submittedName>
        <fullName evidence="1">Vesicle-mediated transport protein</fullName>
    </submittedName>
</protein>
<accession>A0ACB5RWJ1</accession>
<proteinExistence type="predicted"/>
<evidence type="ECO:0000313" key="1">
    <source>
        <dbReference type="EMBL" id="GME24935.1"/>
    </source>
</evidence>
<sequence>MPQPRDSLPLSPPPDQLAGRTTCPPEIPRPYAHSTETAIDATTSTTPDGRAAHPEQTSHLATPPADQDSQPDVDPQNPVHAKRMDTEDDGPLRDTPSPLSAVGDVAECDRSSLQSPALPSTASASWYPHLYGPAWPEHRFLPNSTSSFLRPGSKFKGTQQSDRQVYEVQVEIKHVDMESHCLCGYLRIQGLTDDHPTLTTYFEGEIIGTKYTFQTNRPEWGSNEKAKRADFTYKNFAQRENLFMRWKEHFLVPDHTVRTISGASFEGFYYICFSQVTGKISGIYFHAKSEK</sequence>
<keyword evidence="2" id="KW-1185">Reference proteome</keyword>
<organism evidence="1 2">
    <name type="scientific">Neofusicoccum parvum</name>
    <dbReference type="NCBI Taxonomy" id="310453"/>
    <lineage>
        <taxon>Eukaryota</taxon>
        <taxon>Fungi</taxon>
        <taxon>Dikarya</taxon>
        <taxon>Ascomycota</taxon>
        <taxon>Pezizomycotina</taxon>
        <taxon>Dothideomycetes</taxon>
        <taxon>Dothideomycetes incertae sedis</taxon>
        <taxon>Botryosphaeriales</taxon>
        <taxon>Botryosphaeriaceae</taxon>
        <taxon>Neofusicoccum</taxon>
    </lineage>
</organism>
<dbReference type="Proteomes" id="UP001165186">
    <property type="component" value="Unassembled WGS sequence"/>
</dbReference>
<comment type="caution">
    <text evidence="1">The sequence shown here is derived from an EMBL/GenBank/DDBJ whole genome shotgun (WGS) entry which is preliminary data.</text>
</comment>
<reference evidence="1" key="1">
    <citation type="submission" date="2024-09" db="EMBL/GenBank/DDBJ databases">
        <title>Draft Genome Sequences of Neofusicoccum parvum.</title>
        <authorList>
            <person name="Ashida A."/>
            <person name="Camagna M."/>
            <person name="Tanaka A."/>
            <person name="Takemoto D."/>
        </authorList>
    </citation>
    <scope>NUCLEOTIDE SEQUENCE</scope>
    <source>
        <strain evidence="1">PPO83</strain>
    </source>
</reference>